<proteinExistence type="inferred from homology"/>
<organism evidence="7 8">
    <name type="scientific">Desulfovibrio piger</name>
    <dbReference type="NCBI Taxonomy" id="901"/>
    <lineage>
        <taxon>Bacteria</taxon>
        <taxon>Pseudomonadati</taxon>
        <taxon>Thermodesulfobacteriota</taxon>
        <taxon>Desulfovibrionia</taxon>
        <taxon>Desulfovibrionales</taxon>
        <taxon>Desulfovibrionaceae</taxon>
        <taxon>Desulfovibrio</taxon>
    </lineage>
</organism>
<reference evidence="8" key="1">
    <citation type="submission" date="2016-10" db="EMBL/GenBank/DDBJ databases">
        <authorList>
            <person name="Wegmann U."/>
        </authorList>
    </citation>
    <scope>NUCLEOTIDE SEQUENCE [LARGE SCALE GENOMIC DNA]</scope>
</reference>
<feature type="transmembrane region" description="Helical" evidence="6">
    <location>
        <begin position="120"/>
        <end position="140"/>
    </location>
</feature>
<dbReference type="InterPro" id="IPR001898">
    <property type="entry name" value="SLC13A/DASS"/>
</dbReference>
<feature type="transmembrane region" description="Helical" evidence="6">
    <location>
        <begin position="331"/>
        <end position="355"/>
    </location>
</feature>
<feature type="transmembrane region" description="Helical" evidence="6">
    <location>
        <begin position="269"/>
        <end position="292"/>
    </location>
</feature>
<feature type="transmembrane region" description="Helical" evidence="6">
    <location>
        <begin position="298"/>
        <end position="319"/>
    </location>
</feature>
<dbReference type="GO" id="GO:0022857">
    <property type="term" value="F:transmembrane transporter activity"/>
    <property type="evidence" value="ECO:0007669"/>
    <property type="project" value="InterPro"/>
</dbReference>
<dbReference type="EMBL" id="LT630450">
    <property type="protein sequence ID" value="SFV72162.1"/>
    <property type="molecule type" value="Genomic_DNA"/>
</dbReference>
<comment type="subcellular location">
    <subcellularLocation>
        <location evidence="1">Membrane</location>
        <topology evidence="1">Multi-pass membrane protein</topology>
    </subcellularLocation>
</comment>
<evidence type="ECO:0000256" key="2">
    <source>
        <dbReference type="ARBA" id="ARBA00007349"/>
    </source>
</evidence>
<dbReference type="InterPro" id="IPR030676">
    <property type="entry name" value="CitT-rel"/>
</dbReference>
<keyword evidence="3 6" id="KW-0812">Transmembrane</keyword>
<dbReference type="GO" id="GO:0016020">
    <property type="term" value="C:membrane"/>
    <property type="evidence" value="ECO:0007669"/>
    <property type="project" value="UniProtKB-SubCell"/>
</dbReference>
<dbReference type="AlphaFoldDB" id="A0A1K1LBS4"/>
<name>A0A1K1LBS4_9BACT</name>
<keyword evidence="4 6" id="KW-1133">Transmembrane helix</keyword>
<gene>
    <name evidence="7" type="ORF">DESPIGER_0269</name>
</gene>
<evidence type="ECO:0000256" key="5">
    <source>
        <dbReference type="ARBA" id="ARBA00023136"/>
    </source>
</evidence>
<dbReference type="PANTHER" id="PTHR42826">
    <property type="entry name" value="DICARBOXYLATE TRANSPORTER 2.1, CHLOROPLASTIC"/>
    <property type="match status" value="1"/>
</dbReference>
<dbReference type="Proteomes" id="UP000186323">
    <property type="component" value="Chromosome I"/>
</dbReference>
<dbReference type="RefSeq" id="WP_072332074.1">
    <property type="nucleotide sequence ID" value="NZ_JAJXMQ010000076.1"/>
</dbReference>
<evidence type="ECO:0000256" key="3">
    <source>
        <dbReference type="ARBA" id="ARBA00022692"/>
    </source>
</evidence>
<dbReference type="PIRSF" id="PIRSF002457">
    <property type="entry name" value="DASS"/>
    <property type="match status" value="1"/>
</dbReference>
<evidence type="ECO:0000313" key="7">
    <source>
        <dbReference type="EMBL" id="SFV72162.1"/>
    </source>
</evidence>
<accession>A0A1K1LBS4</accession>
<keyword evidence="8" id="KW-1185">Reference proteome</keyword>
<sequence>MSSEITMKSLEFQLKPKPGLAVLVVFLALWFCPPPPGLTLQAWHVFVTFVCTILGFLTKPLPLGAIVMLALTVLAGTRTLTVPQTLSGFGNHSVWLIVMAFFISRGFAKTGLGRRIGYTFIKLLGNTTLGLAYAIGFTNYCLAPAMPSSTARSGGTVCPLTIAVAKAYGSDPATGTERKIGSYLLFTAFQTNYPVGAAFMTAMAGNTLAASMAADLGVQITWLSWFIAALVPALVSICSVPLALYVFYPPEIKKSPEAREMARQKLAEMGPMSLPEKMMLCAFIILLSLWVFGTMLGVHATIAAFVGIMFLVLVGVLTWKDVLSERGAYDCLIWFAGLIMMASYLNKLGVIKWITGGMSGMLAGLPWPVVIFVLAMSSMYLAYCFASSTAMVSAVYAAYLTIALANGVPPELGAMIIAIFINLQACLTYYSGGSAPIFYSTGYIPSGDWLRVGFLVSLVHIVVWFGVGAIWWKIIGLY</sequence>
<feature type="transmembrane region" description="Helical" evidence="6">
    <location>
        <begin position="367"/>
        <end position="400"/>
    </location>
</feature>
<feature type="transmembrane region" description="Helical" evidence="6">
    <location>
        <begin position="222"/>
        <end position="248"/>
    </location>
</feature>
<feature type="transmembrane region" description="Helical" evidence="6">
    <location>
        <begin position="89"/>
        <end position="108"/>
    </location>
</feature>
<comment type="similarity">
    <text evidence="2">Belongs to the SLC13A/DASS transporter (TC 2.A.47) family. DIT1 subfamily.</text>
</comment>
<evidence type="ECO:0000256" key="1">
    <source>
        <dbReference type="ARBA" id="ARBA00004141"/>
    </source>
</evidence>
<feature type="transmembrane region" description="Helical" evidence="6">
    <location>
        <begin position="452"/>
        <end position="472"/>
    </location>
</feature>
<dbReference type="KEGG" id="dpg:DESPIGER_0269"/>
<keyword evidence="5 6" id="KW-0472">Membrane</keyword>
<dbReference type="NCBIfam" id="TIGR00785">
    <property type="entry name" value="dass"/>
    <property type="match status" value="1"/>
</dbReference>
<protein>
    <submittedName>
        <fullName evidence="7">2-oxoglutarate/malate translocator</fullName>
    </submittedName>
</protein>
<evidence type="ECO:0000313" key="8">
    <source>
        <dbReference type="Proteomes" id="UP000186323"/>
    </source>
</evidence>
<dbReference type="Pfam" id="PF00939">
    <property type="entry name" value="Na_sulph_symp"/>
    <property type="match status" value="1"/>
</dbReference>
<evidence type="ECO:0000256" key="4">
    <source>
        <dbReference type="ARBA" id="ARBA00022989"/>
    </source>
</evidence>
<evidence type="ECO:0000256" key="6">
    <source>
        <dbReference type="SAM" id="Phobius"/>
    </source>
</evidence>
<feature type="transmembrane region" description="Helical" evidence="6">
    <location>
        <begin position="20"/>
        <end position="36"/>
    </location>
</feature>